<protein>
    <submittedName>
        <fullName evidence="1">Uncharacterized protein</fullName>
    </submittedName>
</protein>
<dbReference type="RefSeq" id="WP_284293078.1">
    <property type="nucleotide sequence ID" value="NZ_BSUK01000001.1"/>
</dbReference>
<evidence type="ECO:0000313" key="2">
    <source>
        <dbReference type="Proteomes" id="UP001157091"/>
    </source>
</evidence>
<accession>A0ABQ6I0T5</accession>
<proteinExistence type="predicted"/>
<reference evidence="2" key="1">
    <citation type="journal article" date="2019" name="Int. J. Syst. Evol. Microbiol.">
        <title>The Global Catalogue of Microorganisms (GCM) 10K type strain sequencing project: providing services to taxonomists for standard genome sequencing and annotation.</title>
        <authorList>
            <consortium name="The Broad Institute Genomics Platform"/>
            <consortium name="The Broad Institute Genome Sequencing Center for Infectious Disease"/>
            <person name="Wu L."/>
            <person name="Ma J."/>
        </authorList>
    </citation>
    <scope>NUCLEOTIDE SEQUENCE [LARGE SCALE GENOMIC DNA]</scope>
    <source>
        <strain evidence="2">NBRC 106348</strain>
    </source>
</reference>
<keyword evidence="2" id="KW-1185">Reference proteome</keyword>
<comment type="caution">
    <text evidence="1">The sequence shown here is derived from an EMBL/GenBank/DDBJ whole genome shotgun (WGS) entry which is preliminary data.</text>
</comment>
<name>A0ABQ6I0T5_9MICO</name>
<gene>
    <name evidence="1" type="ORF">GCM10025864_19810</name>
</gene>
<sequence length="83" mass="8671">MTAPDGVPHPSPRLDAALAARGTDADLSGLLPSASVQLAARRRLDPLDLPPAPTTTSVGRVLGRGAARACFGAVDAVRRRRYR</sequence>
<dbReference type="Proteomes" id="UP001157091">
    <property type="component" value="Unassembled WGS sequence"/>
</dbReference>
<dbReference type="EMBL" id="BSUK01000001">
    <property type="protein sequence ID" value="GMA24222.1"/>
    <property type="molecule type" value="Genomic_DNA"/>
</dbReference>
<evidence type="ECO:0000313" key="1">
    <source>
        <dbReference type="EMBL" id="GMA24222.1"/>
    </source>
</evidence>
<organism evidence="1 2">
    <name type="scientific">Luteimicrobium album</name>
    <dbReference type="NCBI Taxonomy" id="1054550"/>
    <lineage>
        <taxon>Bacteria</taxon>
        <taxon>Bacillati</taxon>
        <taxon>Actinomycetota</taxon>
        <taxon>Actinomycetes</taxon>
        <taxon>Micrococcales</taxon>
        <taxon>Luteimicrobium</taxon>
    </lineage>
</organism>